<comment type="cofactor">
    <cofactor evidence="1">
        <name>Mg(2+)</name>
        <dbReference type="ChEBI" id="CHEBI:18420"/>
    </cofactor>
</comment>
<comment type="similarity">
    <text evidence="3">Belongs to the HAD-like hydrolase superfamily. SerB family.</text>
</comment>
<keyword evidence="9" id="KW-0718">Serine biosynthesis</keyword>
<dbReference type="SFLD" id="SFLDG01136">
    <property type="entry name" value="C1.6:_Phosphoserine_Phosphatas"/>
    <property type="match status" value="1"/>
</dbReference>
<keyword evidence="13" id="KW-1185">Reference proteome</keyword>
<dbReference type="NCBIfam" id="TIGR00338">
    <property type="entry name" value="serB"/>
    <property type="match status" value="1"/>
</dbReference>
<dbReference type="Gene3D" id="3.40.50.1000">
    <property type="entry name" value="HAD superfamily/HAD-like"/>
    <property type="match status" value="1"/>
</dbReference>
<dbReference type="InterPro" id="IPR036412">
    <property type="entry name" value="HAD-like_sf"/>
</dbReference>
<keyword evidence="6" id="KW-0479">Metal-binding</keyword>
<evidence type="ECO:0000313" key="12">
    <source>
        <dbReference type="EMBL" id="KAJ9667707.1"/>
    </source>
</evidence>
<evidence type="ECO:0000256" key="10">
    <source>
        <dbReference type="ARBA" id="ARBA00031693"/>
    </source>
</evidence>
<keyword evidence="8" id="KW-0460">Magnesium</keyword>
<evidence type="ECO:0000256" key="3">
    <source>
        <dbReference type="ARBA" id="ARBA00009184"/>
    </source>
</evidence>
<evidence type="ECO:0000256" key="7">
    <source>
        <dbReference type="ARBA" id="ARBA00022801"/>
    </source>
</evidence>
<dbReference type="PANTHER" id="PTHR43344">
    <property type="entry name" value="PHOSPHOSERINE PHOSPHATASE"/>
    <property type="match status" value="1"/>
</dbReference>
<evidence type="ECO:0000256" key="1">
    <source>
        <dbReference type="ARBA" id="ARBA00001946"/>
    </source>
</evidence>
<evidence type="ECO:0000256" key="4">
    <source>
        <dbReference type="ARBA" id="ARBA00012640"/>
    </source>
</evidence>
<dbReference type="InterPro" id="IPR004469">
    <property type="entry name" value="PSP"/>
</dbReference>
<reference evidence="12" key="1">
    <citation type="submission" date="2022-10" db="EMBL/GenBank/DDBJ databases">
        <title>Culturing micro-colonial fungi from biological soil crusts in the Mojave desert and describing Neophaeococcomyces mojavensis, and introducing the new genera and species Taxawa tesnikishii.</title>
        <authorList>
            <person name="Kurbessoian T."/>
            <person name="Stajich J.E."/>
        </authorList>
    </citation>
    <scope>NUCLEOTIDE SEQUENCE</scope>
    <source>
        <strain evidence="12">TK_1</strain>
    </source>
</reference>
<dbReference type="InterPro" id="IPR050582">
    <property type="entry name" value="HAD-like_SerB"/>
</dbReference>
<evidence type="ECO:0000256" key="2">
    <source>
        <dbReference type="ARBA" id="ARBA00005135"/>
    </source>
</evidence>
<feature type="region of interest" description="Disordered" evidence="11">
    <location>
        <begin position="1"/>
        <end position="33"/>
    </location>
</feature>
<dbReference type="EC" id="3.1.3.3" evidence="4"/>
<proteinExistence type="inferred from homology"/>
<evidence type="ECO:0000256" key="5">
    <source>
        <dbReference type="ARBA" id="ARBA00022605"/>
    </source>
</evidence>
<dbReference type="Proteomes" id="UP001172684">
    <property type="component" value="Unassembled WGS sequence"/>
</dbReference>
<evidence type="ECO:0000256" key="8">
    <source>
        <dbReference type="ARBA" id="ARBA00022842"/>
    </source>
</evidence>
<keyword evidence="5" id="KW-0028">Amino-acid biosynthesis</keyword>
<feature type="compositionally biased region" description="Polar residues" evidence="11">
    <location>
        <begin position="24"/>
        <end position="33"/>
    </location>
</feature>
<dbReference type="SFLD" id="SFLDF00029">
    <property type="entry name" value="phosphoserine_phosphatase"/>
    <property type="match status" value="1"/>
</dbReference>
<keyword evidence="7 12" id="KW-0378">Hydrolase</keyword>
<name>A0ABQ9NZY2_9PEZI</name>
<evidence type="ECO:0000256" key="6">
    <source>
        <dbReference type="ARBA" id="ARBA00022723"/>
    </source>
</evidence>
<evidence type="ECO:0000256" key="11">
    <source>
        <dbReference type="SAM" id="MobiDB-lite"/>
    </source>
</evidence>
<comment type="caution">
    <text evidence="12">The sequence shown here is derived from an EMBL/GenBank/DDBJ whole genome shotgun (WGS) entry which is preliminary data.</text>
</comment>
<comment type="pathway">
    <text evidence="2">Amino-acid biosynthesis; L-serine biosynthesis; L-serine from 3-phospho-D-glycerate: step 3/3.</text>
</comment>
<accession>A0ABQ9NZY2</accession>
<dbReference type="EMBL" id="JAPDRL010000011">
    <property type="protein sequence ID" value="KAJ9667707.1"/>
    <property type="molecule type" value="Genomic_DNA"/>
</dbReference>
<dbReference type="SFLD" id="SFLDS00003">
    <property type="entry name" value="Haloacid_Dehalogenase"/>
    <property type="match status" value="1"/>
</dbReference>
<gene>
    <name evidence="12" type="primary">SER2</name>
    <name evidence="12" type="ORF">H2201_002242</name>
</gene>
<protein>
    <recommendedName>
        <fullName evidence="4">phosphoserine phosphatase</fullName>
        <ecNumber evidence="4">3.1.3.3</ecNumber>
    </recommendedName>
    <alternativeName>
        <fullName evidence="10">O-phosphoserine phosphohydrolase</fullName>
    </alternativeName>
</protein>
<sequence>MDQSSQPGQSGVVATLFYSPPRPKTQQPNATTHISTDALSPASVAPTSQDGAHISQSCIANFYKTLSAIVPEFSHTSVAERPLDNASSPRVMEIQFSLPDTDSTWPETLRKHEAISRFEHTWNIEAVFQNVGIYSLHKQPGLAVFDMDSTLIQQEVIDEIARFLGVEAAVSAITARAMNGELDFEASLRARCALLAGVPSSVFEKIRALITPTPGALELVRALKKLGYKTAVLSGGFTPVTGWFAAQIGLDYAFANHLVESSDGKLTGELEGEIVHAERKRAHVLEIAKKEGIELERVLVVGDGANDLPMMGVAGLGVAFHAKPRVQMMAPARLNTESLLDVLYLFGFTREEQEELLR</sequence>
<dbReference type="SUPFAM" id="SSF56784">
    <property type="entry name" value="HAD-like"/>
    <property type="match status" value="1"/>
</dbReference>
<evidence type="ECO:0000313" key="13">
    <source>
        <dbReference type="Proteomes" id="UP001172684"/>
    </source>
</evidence>
<dbReference type="PANTHER" id="PTHR43344:SF2">
    <property type="entry name" value="PHOSPHOSERINE PHOSPHATASE"/>
    <property type="match status" value="1"/>
</dbReference>
<dbReference type="CDD" id="cd07500">
    <property type="entry name" value="HAD_PSP"/>
    <property type="match status" value="1"/>
</dbReference>
<organism evidence="12 13">
    <name type="scientific">Coniosporium apollinis</name>
    <dbReference type="NCBI Taxonomy" id="61459"/>
    <lineage>
        <taxon>Eukaryota</taxon>
        <taxon>Fungi</taxon>
        <taxon>Dikarya</taxon>
        <taxon>Ascomycota</taxon>
        <taxon>Pezizomycotina</taxon>
        <taxon>Dothideomycetes</taxon>
        <taxon>Dothideomycetes incertae sedis</taxon>
        <taxon>Coniosporium</taxon>
    </lineage>
</organism>
<evidence type="ECO:0000256" key="9">
    <source>
        <dbReference type="ARBA" id="ARBA00023299"/>
    </source>
</evidence>
<dbReference type="SFLD" id="SFLDG01137">
    <property type="entry name" value="C1.6.1:_Phosphoserine_Phosphat"/>
    <property type="match status" value="1"/>
</dbReference>
<dbReference type="NCBIfam" id="TIGR01488">
    <property type="entry name" value="HAD-SF-IB"/>
    <property type="match status" value="1"/>
</dbReference>
<dbReference type="Pfam" id="PF12710">
    <property type="entry name" value="HAD"/>
    <property type="match status" value="1"/>
</dbReference>
<dbReference type="GO" id="GO:0016787">
    <property type="term" value="F:hydrolase activity"/>
    <property type="evidence" value="ECO:0007669"/>
    <property type="project" value="UniProtKB-KW"/>
</dbReference>
<dbReference type="InterPro" id="IPR023214">
    <property type="entry name" value="HAD_sf"/>
</dbReference>